<accession>A0A0E9SBS6</accession>
<dbReference type="GO" id="GO:0016706">
    <property type="term" value="F:2-oxoglutarate-dependent dioxygenase activity"/>
    <property type="evidence" value="ECO:0007669"/>
    <property type="project" value="InterPro"/>
</dbReference>
<dbReference type="AlphaFoldDB" id="A0A0E9SBS6"/>
<name>A0A0E9SBS6_ANGAN</name>
<reference evidence="2" key="2">
    <citation type="journal article" date="2015" name="Fish Shellfish Immunol.">
        <title>Early steps in the European eel (Anguilla anguilla)-Vibrio vulnificus interaction in the gills: Role of the RtxA13 toxin.</title>
        <authorList>
            <person name="Callol A."/>
            <person name="Pajuelo D."/>
            <person name="Ebbesson L."/>
            <person name="Teles M."/>
            <person name="MacKenzie S."/>
            <person name="Amaro C."/>
        </authorList>
    </citation>
    <scope>NUCLEOTIDE SEQUENCE</scope>
</reference>
<dbReference type="EMBL" id="GBXM01069748">
    <property type="protein sequence ID" value="JAH38829.1"/>
    <property type="molecule type" value="Transcribed_RNA"/>
</dbReference>
<evidence type="ECO:0000259" key="1">
    <source>
        <dbReference type="Pfam" id="PF09004"/>
    </source>
</evidence>
<organism evidence="2">
    <name type="scientific">Anguilla anguilla</name>
    <name type="common">European freshwater eel</name>
    <name type="synonym">Muraena anguilla</name>
    <dbReference type="NCBI Taxonomy" id="7936"/>
    <lineage>
        <taxon>Eukaryota</taxon>
        <taxon>Metazoa</taxon>
        <taxon>Chordata</taxon>
        <taxon>Craniata</taxon>
        <taxon>Vertebrata</taxon>
        <taxon>Euteleostomi</taxon>
        <taxon>Actinopterygii</taxon>
        <taxon>Neopterygii</taxon>
        <taxon>Teleostei</taxon>
        <taxon>Anguilliformes</taxon>
        <taxon>Anguillidae</taxon>
        <taxon>Anguilla</taxon>
    </lineage>
</organism>
<evidence type="ECO:0000313" key="2">
    <source>
        <dbReference type="EMBL" id="JAH38829.1"/>
    </source>
</evidence>
<proteinExistence type="predicted"/>
<protein>
    <recommendedName>
        <fullName evidence="1">Alkylated DNA repair protein AlkB homologue 8 N-terminal domain-containing protein</fullName>
    </recommendedName>
</protein>
<dbReference type="Pfam" id="PF09004">
    <property type="entry name" value="ALKBH8_N"/>
    <property type="match status" value="1"/>
</dbReference>
<dbReference type="GO" id="GO:0008168">
    <property type="term" value="F:methyltransferase activity"/>
    <property type="evidence" value="ECO:0007669"/>
    <property type="project" value="InterPro"/>
</dbReference>
<reference evidence="2" key="1">
    <citation type="submission" date="2014-11" db="EMBL/GenBank/DDBJ databases">
        <authorList>
            <person name="Amaro Gonzalez C."/>
        </authorList>
    </citation>
    <scope>NUCLEOTIDE SEQUENCE</scope>
</reference>
<feature type="domain" description="Alkylated DNA repair protein AlkB homologue 8 N-terminal" evidence="1">
    <location>
        <begin position="10"/>
        <end position="40"/>
    </location>
</feature>
<dbReference type="InterPro" id="IPR015095">
    <property type="entry name" value="AlkB_hom8_N"/>
</dbReference>
<sequence>MESSLNGNVKLVKKSKDEKKLLRKQLKASHTLLKHEGINTASLPTQVKRILPCRMDGQRG</sequence>